<keyword evidence="3" id="KW-0812">Transmembrane</keyword>
<dbReference type="EC" id="2.7.7.65" evidence="1"/>
<evidence type="ECO:0000256" key="3">
    <source>
        <dbReference type="SAM" id="Phobius"/>
    </source>
</evidence>
<feature type="domain" description="GGDEF" evidence="4">
    <location>
        <begin position="250"/>
        <end position="383"/>
    </location>
</feature>
<dbReference type="SMART" id="SM00267">
    <property type="entry name" value="GGDEF"/>
    <property type="match status" value="1"/>
</dbReference>
<dbReference type="PANTHER" id="PTHR45138">
    <property type="entry name" value="REGULATORY COMPONENTS OF SENSORY TRANSDUCTION SYSTEM"/>
    <property type="match status" value="1"/>
</dbReference>
<proteinExistence type="predicted"/>
<feature type="transmembrane region" description="Helical" evidence="3">
    <location>
        <begin position="6"/>
        <end position="25"/>
    </location>
</feature>
<evidence type="ECO:0000259" key="4">
    <source>
        <dbReference type="PROSITE" id="PS50887"/>
    </source>
</evidence>
<evidence type="ECO:0000256" key="1">
    <source>
        <dbReference type="ARBA" id="ARBA00012528"/>
    </source>
</evidence>
<dbReference type="AlphaFoldDB" id="A0A964WVF6"/>
<dbReference type="GO" id="GO:0052621">
    <property type="term" value="F:diguanylate cyclase activity"/>
    <property type="evidence" value="ECO:0007669"/>
    <property type="project" value="UniProtKB-EC"/>
</dbReference>
<dbReference type="CDD" id="cd01949">
    <property type="entry name" value="GGDEF"/>
    <property type="match status" value="1"/>
</dbReference>
<dbReference type="EMBL" id="SPKJ01000132">
    <property type="protein sequence ID" value="MYZ50182.1"/>
    <property type="molecule type" value="Genomic_DNA"/>
</dbReference>
<dbReference type="Gene3D" id="3.30.70.270">
    <property type="match status" value="1"/>
</dbReference>
<dbReference type="InterPro" id="IPR029787">
    <property type="entry name" value="Nucleotide_cyclase"/>
</dbReference>
<dbReference type="Pfam" id="PF00990">
    <property type="entry name" value="GGDEF"/>
    <property type="match status" value="1"/>
</dbReference>
<evidence type="ECO:0000313" key="5">
    <source>
        <dbReference type="EMBL" id="MYZ50182.1"/>
    </source>
</evidence>
<evidence type="ECO:0000313" key="6">
    <source>
        <dbReference type="Proteomes" id="UP000773614"/>
    </source>
</evidence>
<dbReference type="PROSITE" id="PS50887">
    <property type="entry name" value="GGDEF"/>
    <property type="match status" value="1"/>
</dbReference>
<dbReference type="SUPFAM" id="SSF55073">
    <property type="entry name" value="Nucleotide cyclase"/>
    <property type="match status" value="1"/>
</dbReference>
<evidence type="ECO:0000256" key="2">
    <source>
        <dbReference type="ARBA" id="ARBA00034247"/>
    </source>
</evidence>
<name>A0A964WVF6_9HYPH</name>
<accession>A0A964WVF6</accession>
<protein>
    <recommendedName>
        <fullName evidence="1">diguanylate cyclase</fullName>
        <ecNumber evidence="1">2.7.7.65</ecNumber>
    </recommendedName>
</protein>
<dbReference type="GO" id="GO:0043709">
    <property type="term" value="P:cell adhesion involved in single-species biofilm formation"/>
    <property type="evidence" value="ECO:0007669"/>
    <property type="project" value="TreeGrafter"/>
</dbReference>
<dbReference type="NCBIfam" id="TIGR00254">
    <property type="entry name" value="GGDEF"/>
    <property type="match status" value="1"/>
</dbReference>
<feature type="transmembrane region" description="Helical" evidence="3">
    <location>
        <begin position="37"/>
        <end position="57"/>
    </location>
</feature>
<dbReference type="InterPro" id="IPR000160">
    <property type="entry name" value="GGDEF_dom"/>
</dbReference>
<dbReference type="Proteomes" id="UP000773614">
    <property type="component" value="Unassembled WGS sequence"/>
</dbReference>
<gene>
    <name evidence="5" type="ORF">E4O86_20965</name>
</gene>
<comment type="caution">
    <text evidence="5">The sequence shown here is derived from an EMBL/GenBank/DDBJ whole genome shotgun (WGS) entry which is preliminary data.</text>
</comment>
<feature type="transmembrane region" description="Helical" evidence="3">
    <location>
        <begin position="152"/>
        <end position="172"/>
    </location>
</feature>
<dbReference type="FunFam" id="3.30.70.270:FF:000001">
    <property type="entry name" value="Diguanylate cyclase domain protein"/>
    <property type="match status" value="1"/>
</dbReference>
<sequence>MALDATTLTVAGSFVTALTAAVLGFTWTQFRDGSVALWWAGSNLLLSLGIGILAVVWSGGADAAIMPLGFLAMTVSPALAWTGVRAFNQRRPHPPLLLAGPLLIALAPLAAPPSLRAEIGAAINLLVTAAYLGAASWEILRPVEERLRSSRALGIVVGAHALFILACVRDTFAIDLGRPAPFGTILGAIHFEMLVYAIASSVFVVALVRERSEAIHQKAARIDPLTGIPNRRAFATRAEFLIERAVREGAPVSLLMLDLDRFKLVNDTHGHDFGDRVLQAFADSARRVLRPNDLLSRWGGEEFVVLLPGAGREAALCIAERMRLAFLTAGEAVGGTVVHATVSIGIASDQAAASTLDELMKRADTALYKAKRLGRNRVEAEPAECLEGGAVIRIA</sequence>
<keyword evidence="3" id="KW-0472">Membrane</keyword>
<feature type="transmembrane region" description="Helical" evidence="3">
    <location>
        <begin position="184"/>
        <end position="208"/>
    </location>
</feature>
<dbReference type="OrthoDB" id="7185134at2"/>
<feature type="transmembrane region" description="Helical" evidence="3">
    <location>
        <begin position="96"/>
        <end position="115"/>
    </location>
</feature>
<keyword evidence="3" id="KW-1133">Transmembrane helix</keyword>
<keyword evidence="6" id="KW-1185">Reference proteome</keyword>
<comment type="catalytic activity">
    <reaction evidence="2">
        <text>2 GTP = 3',3'-c-di-GMP + 2 diphosphate</text>
        <dbReference type="Rhea" id="RHEA:24898"/>
        <dbReference type="ChEBI" id="CHEBI:33019"/>
        <dbReference type="ChEBI" id="CHEBI:37565"/>
        <dbReference type="ChEBI" id="CHEBI:58805"/>
        <dbReference type="EC" id="2.7.7.65"/>
    </reaction>
</comment>
<dbReference type="GO" id="GO:1902201">
    <property type="term" value="P:negative regulation of bacterial-type flagellum-dependent cell motility"/>
    <property type="evidence" value="ECO:0007669"/>
    <property type="project" value="TreeGrafter"/>
</dbReference>
<dbReference type="RefSeq" id="WP_161142507.1">
    <property type="nucleotide sequence ID" value="NZ_SPKJ01000132.1"/>
</dbReference>
<reference evidence="5" key="1">
    <citation type="submission" date="2019-03" db="EMBL/GenBank/DDBJ databases">
        <title>Afifella sp. nov., isolated from activated sludge.</title>
        <authorList>
            <person name="Li Q."/>
            <person name="Liu Y."/>
        </authorList>
    </citation>
    <scope>NUCLEOTIDE SEQUENCE</scope>
    <source>
        <strain evidence="5">L72</strain>
    </source>
</reference>
<feature type="transmembrane region" description="Helical" evidence="3">
    <location>
        <begin position="121"/>
        <end position="140"/>
    </location>
</feature>
<feature type="transmembrane region" description="Helical" evidence="3">
    <location>
        <begin position="63"/>
        <end position="84"/>
    </location>
</feature>
<dbReference type="GO" id="GO:0005886">
    <property type="term" value="C:plasma membrane"/>
    <property type="evidence" value="ECO:0007669"/>
    <property type="project" value="TreeGrafter"/>
</dbReference>
<organism evidence="5 6">
    <name type="scientific">Propylenella binzhouense</name>
    <dbReference type="NCBI Taxonomy" id="2555902"/>
    <lineage>
        <taxon>Bacteria</taxon>
        <taxon>Pseudomonadati</taxon>
        <taxon>Pseudomonadota</taxon>
        <taxon>Alphaproteobacteria</taxon>
        <taxon>Hyphomicrobiales</taxon>
        <taxon>Propylenellaceae</taxon>
        <taxon>Propylenella</taxon>
    </lineage>
</organism>
<dbReference type="InterPro" id="IPR043128">
    <property type="entry name" value="Rev_trsase/Diguanyl_cyclase"/>
</dbReference>
<dbReference type="InterPro" id="IPR050469">
    <property type="entry name" value="Diguanylate_Cyclase"/>
</dbReference>
<dbReference type="PANTHER" id="PTHR45138:SF9">
    <property type="entry name" value="DIGUANYLATE CYCLASE DGCM-RELATED"/>
    <property type="match status" value="1"/>
</dbReference>